<evidence type="ECO:0000259" key="6">
    <source>
        <dbReference type="PROSITE" id="PS50059"/>
    </source>
</evidence>
<dbReference type="EC" id="5.2.1.8" evidence="2 5"/>
<dbReference type="Proteomes" id="UP000001064">
    <property type="component" value="Unassembled WGS sequence"/>
</dbReference>
<evidence type="ECO:0000313" key="8">
    <source>
        <dbReference type="Proteomes" id="UP000001064"/>
    </source>
</evidence>
<accession>F0ZNU0</accession>
<dbReference type="KEGG" id="dpp:DICPUDRAFT_22628"/>
<keyword evidence="4 5" id="KW-0413">Isomerase</keyword>
<protein>
    <recommendedName>
        <fullName evidence="2 5">peptidylprolyl isomerase</fullName>
        <ecNumber evidence="2 5">5.2.1.8</ecNumber>
    </recommendedName>
</protein>
<dbReference type="AlphaFoldDB" id="F0ZNU0"/>
<dbReference type="SUPFAM" id="SSF54534">
    <property type="entry name" value="FKBP-like"/>
    <property type="match status" value="1"/>
</dbReference>
<dbReference type="InParanoid" id="F0ZNU0"/>
<dbReference type="PANTHER" id="PTHR43811:SF19">
    <property type="entry name" value="39 KDA FK506-BINDING NUCLEAR PROTEIN"/>
    <property type="match status" value="1"/>
</dbReference>
<feature type="domain" description="PPIase FKBP-type" evidence="6">
    <location>
        <begin position="2"/>
        <end position="91"/>
    </location>
</feature>
<name>F0ZNU0_DICPU</name>
<dbReference type="InterPro" id="IPR001179">
    <property type="entry name" value="PPIase_FKBP_dom"/>
</dbReference>
<dbReference type="PANTHER" id="PTHR43811">
    <property type="entry name" value="FKBP-TYPE PEPTIDYL-PROLYL CIS-TRANS ISOMERASE FKPA"/>
    <property type="match status" value="1"/>
</dbReference>
<sequence length="91" mass="9826">TGDRVSIKYSGWLENNNKVGSLFDSNISSEAQFRFVIGEGKVIKGWDLGVVGMRKGIKRVLVIPSELGYGKKGHSSIPGGSNLIFEIEVTG</sequence>
<dbReference type="EMBL" id="GL871099">
    <property type="protein sequence ID" value="EGC34411.1"/>
    <property type="molecule type" value="Genomic_DNA"/>
</dbReference>
<evidence type="ECO:0000256" key="5">
    <source>
        <dbReference type="PROSITE-ProRule" id="PRU00277"/>
    </source>
</evidence>
<evidence type="ECO:0000256" key="3">
    <source>
        <dbReference type="ARBA" id="ARBA00023110"/>
    </source>
</evidence>
<dbReference type="InterPro" id="IPR046357">
    <property type="entry name" value="PPIase_dom_sf"/>
</dbReference>
<evidence type="ECO:0000313" key="7">
    <source>
        <dbReference type="EMBL" id="EGC34411.1"/>
    </source>
</evidence>
<comment type="catalytic activity">
    <reaction evidence="1 5">
        <text>[protein]-peptidylproline (omega=180) = [protein]-peptidylproline (omega=0)</text>
        <dbReference type="Rhea" id="RHEA:16237"/>
        <dbReference type="Rhea" id="RHEA-COMP:10747"/>
        <dbReference type="Rhea" id="RHEA-COMP:10748"/>
        <dbReference type="ChEBI" id="CHEBI:83833"/>
        <dbReference type="ChEBI" id="CHEBI:83834"/>
        <dbReference type="EC" id="5.2.1.8"/>
    </reaction>
</comment>
<dbReference type="GeneID" id="10499907"/>
<feature type="non-terminal residue" evidence="7">
    <location>
        <position position="1"/>
    </location>
</feature>
<keyword evidence="8" id="KW-1185">Reference proteome</keyword>
<dbReference type="VEuPathDB" id="AmoebaDB:DICPUDRAFT_22628"/>
<evidence type="ECO:0000256" key="1">
    <source>
        <dbReference type="ARBA" id="ARBA00000971"/>
    </source>
</evidence>
<dbReference type="Pfam" id="PF00254">
    <property type="entry name" value="FKBP_C"/>
    <property type="match status" value="1"/>
</dbReference>
<evidence type="ECO:0000256" key="4">
    <source>
        <dbReference type="ARBA" id="ARBA00023235"/>
    </source>
</evidence>
<dbReference type="OrthoDB" id="19107at2759"/>
<dbReference type="STRING" id="5786.F0ZNU0"/>
<feature type="non-terminal residue" evidence="7">
    <location>
        <position position="91"/>
    </location>
</feature>
<dbReference type="GO" id="GO:0003755">
    <property type="term" value="F:peptidyl-prolyl cis-trans isomerase activity"/>
    <property type="evidence" value="ECO:0000318"/>
    <property type="project" value="GO_Central"/>
</dbReference>
<dbReference type="RefSeq" id="XP_003289085.1">
    <property type="nucleotide sequence ID" value="XM_003289037.1"/>
</dbReference>
<dbReference type="eggNOG" id="KOG0549">
    <property type="taxonomic scope" value="Eukaryota"/>
</dbReference>
<gene>
    <name evidence="7" type="ORF">DICPUDRAFT_22628</name>
</gene>
<dbReference type="PROSITE" id="PS50059">
    <property type="entry name" value="FKBP_PPIASE"/>
    <property type="match status" value="1"/>
</dbReference>
<organism evidence="7 8">
    <name type="scientific">Dictyostelium purpureum</name>
    <name type="common">Slime mold</name>
    <dbReference type="NCBI Taxonomy" id="5786"/>
    <lineage>
        <taxon>Eukaryota</taxon>
        <taxon>Amoebozoa</taxon>
        <taxon>Evosea</taxon>
        <taxon>Eumycetozoa</taxon>
        <taxon>Dictyostelia</taxon>
        <taxon>Dictyosteliales</taxon>
        <taxon>Dictyosteliaceae</taxon>
        <taxon>Dictyostelium</taxon>
    </lineage>
</organism>
<dbReference type="Gene3D" id="3.10.50.40">
    <property type="match status" value="1"/>
</dbReference>
<keyword evidence="3 5" id="KW-0697">Rotamase</keyword>
<reference evidence="8" key="1">
    <citation type="journal article" date="2011" name="Genome Biol.">
        <title>Comparative genomics of the social amoebae Dictyostelium discoideum and Dictyostelium purpureum.</title>
        <authorList>
            <consortium name="US DOE Joint Genome Institute (JGI-PGF)"/>
            <person name="Sucgang R."/>
            <person name="Kuo A."/>
            <person name="Tian X."/>
            <person name="Salerno W."/>
            <person name="Parikh A."/>
            <person name="Feasley C.L."/>
            <person name="Dalin E."/>
            <person name="Tu H."/>
            <person name="Huang E."/>
            <person name="Barry K."/>
            <person name="Lindquist E."/>
            <person name="Shapiro H."/>
            <person name="Bruce D."/>
            <person name="Schmutz J."/>
            <person name="Salamov A."/>
            <person name="Fey P."/>
            <person name="Gaudet P."/>
            <person name="Anjard C."/>
            <person name="Babu M.M."/>
            <person name="Basu S."/>
            <person name="Bushmanova Y."/>
            <person name="van der Wel H."/>
            <person name="Katoh-Kurasawa M."/>
            <person name="Dinh C."/>
            <person name="Coutinho P.M."/>
            <person name="Saito T."/>
            <person name="Elias M."/>
            <person name="Schaap P."/>
            <person name="Kay R.R."/>
            <person name="Henrissat B."/>
            <person name="Eichinger L."/>
            <person name="Rivero F."/>
            <person name="Putnam N.H."/>
            <person name="West C.M."/>
            <person name="Loomis W.F."/>
            <person name="Chisholm R.L."/>
            <person name="Shaulsky G."/>
            <person name="Strassmann J.E."/>
            <person name="Queller D.C."/>
            <person name="Kuspa A."/>
            <person name="Grigoriev I.V."/>
        </authorList>
    </citation>
    <scope>NUCLEOTIDE SEQUENCE [LARGE SCALE GENOMIC DNA]</scope>
    <source>
        <strain evidence="8">QSDP1</strain>
    </source>
</reference>
<evidence type="ECO:0000256" key="2">
    <source>
        <dbReference type="ARBA" id="ARBA00013194"/>
    </source>
</evidence>
<proteinExistence type="predicted"/>